<dbReference type="Proteomes" id="UP000290932">
    <property type="component" value="Unassembled WGS sequence"/>
</dbReference>
<sequence>MQSQKIAIVAAILIQGLAVAGLLVGVAAGAHGVSAGADAPWSTIRHPGESPEVSASFYPILGDDVGQSATGMGIHSSRLFREYL</sequence>
<accession>A0A498H0P1</accession>
<gene>
    <name evidence="1" type="ORF">ABH15_04810</name>
</gene>
<dbReference type="EMBL" id="LHQS01000002">
    <property type="protein sequence ID" value="RXE55590.1"/>
    <property type="molecule type" value="Genomic_DNA"/>
</dbReference>
<reference evidence="1 2" key="1">
    <citation type="journal article" date="2015" name="Int. J. Syst. Evol. Microbiol.">
        <title>Methanoculleus taiwanensis sp. nov., a methanogen isolated from deep marine sediment at the deformation front area near Taiwan.</title>
        <authorList>
            <person name="Weng C.Y."/>
            <person name="Chen S.C."/>
            <person name="Lai M.C."/>
            <person name="Wu S.Y."/>
            <person name="Lin S."/>
            <person name="Yang T.F."/>
            <person name="Chen P.C."/>
        </authorList>
    </citation>
    <scope>NUCLEOTIDE SEQUENCE [LARGE SCALE GENOMIC DNA]</scope>
    <source>
        <strain evidence="1 2">CYW4</strain>
    </source>
</reference>
<evidence type="ECO:0000313" key="1">
    <source>
        <dbReference type="EMBL" id="RXE55590.1"/>
    </source>
</evidence>
<proteinExistence type="predicted"/>
<name>A0A498H0P1_9EURY</name>
<keyword evidence="2" id="KW-1185">Reference proteome</keyword>
<protein>
    <submittedName>
        <fullName evidence="1">Uncharacterized protein</fullName>
    </submittedName>
</protein>
<dbReference type="AlphaFoldDB" id="A0A498H0P1"/>
<evidence type="ECO:0000313" key="2">
    <source>
        <dbReference type="Proteomes" id="UP000290932"/>
    </source>
</evidence>
<dbReference type="RefSeq" id="WP_128693260.1">
    <property type="nucleotide sequence ID" value="NZ_LHQS01000002.1"/>
</dbReference>
<organism evidence="1 2">
    <name type="scientific">Methanoculleus taiwanensis</name>
    <dbReference type="NCBI Taxonomy" id="1550565"/>
    <lineage>
        <taxon>Archaea</taxon>
        <taxon>Methanobacteriati</taxon>
        <taxon>Methanobacteriota</taxon>
        <taxon>Stenosarchaea group</taxon>
        <taxon>Methanomicrobia</taxon>
        <taxon>Methanomicrobiales</taxon>
        <taxon>Methanomicrobiaceae</taxon>
        <taxon>Methanoculleus</taxon>
    </lineage>
</organism>
<comment type="caution">
    <text evidence="1">The sequence shown here is derived from an EMBL/GenBank/DDBJ whole genome shotgun (WGS) entry which is preliminary data.</text>
</comment>